<keyword evidence="6 7" id="KW-0482">Metalloprotease</keyword>
<evidence type="ECO:0000259" key="8">
    <source>
        <dbReference type="Pfam" id="PF01447"/>
    </source>
</evidence>
<dbReference type="InterPro" id="IPR001570">
    <property type="entry name" value="Peptidase_M4_C_domain"/>
</dbReference>
<keyword evidence="2 7" id="KW-0645">Protease</keyword>
<dbReference type="Pfam" id="PF02868">
    <property type="entry name" value="Peptidase_M4_C"/>
    <property type="match status" value="1"/>
</dbReference>
<feature type="domain" description="Peptidase M4 C-terminal" evidence="9">
    <location>
        <begin position="176"/>
        <end position="338"/>
    </location>
</feature>
<dbReference type="PANTHER" id="PTHR43579:SF1">
    <property type="entry name" value="NEUTRAL METALLOPROTEINASE"/>
    <property type="match status" value="1"/>
</dbReference>
<evidence type="ECO:0000256" key="7">
    <source>
        <dbReference type="RuleBase" id="RU366073"/>
    </source>
</evidence>
<name>A0ABP5K542_9ACTN</name>
<dbReference type="Pfam" id="PF01447">
    <property type="entry name" value="Peptidase_M4"/>
    <property type="match status" value="1"/>
</dbReference>
<dbReference type="InterPro" id="IPR052759">
    <property type="entry name" value="Metalloprotease_M4"/>
</dbReference>
<evidence type="ECO:0000256" key="5">
    <source>
        <dbReference type="ARBA" id="ARBA00022833"/>
    </source>
</evidence>
<evidence type="ECO:0000313" key="11">
    <source>
        <dbReference type="Proteomes" id="UP001500575"/>
    </source>
</evidence>
<feature type="domain" description="Peptidase M4" evidence="8">
    <location>
        <begin position="90"/>
        <end position="173"/>
    </location>
</feature>
<comment type="caution">
    <text evidence="10">The sequence shown here is derived from an EMBL/GenBank/DDBJ whole genome shotgun (WGS) entry which is preliminary data.</text>
</comment>
<dbReference type="EC" id="3.4.24.-" evidence="7"/>
<keyword evidence="7" id="KW-0964">Secreted</keyword>
<dbReference type="Gene3D" id="3.10.170.10">
    <property type="match status" value="1"/>
</dbReference>
<dbReference type="Gene3D" id="1.10.390.10">
    <property type="entry name" value="Neutral Protease Domain 2"/>
    <property type="match status" value="1"/>
</dbReference>
<dbReference type="EMBL" id="BAAAQQ010000012">
    <property type="protein sequence ID" value="GAA2127245.1"/>
    <property type="molecule type" value="Genomic_DNA"/>
</dbReference>
<dbReference type="InterPro" id="IPR023612">
    <property type="entry name" value="Peptidase_M4"/>
</dbReference>
<comment type="cofactor">
    <cofactor evidence="7">
        <name>Zn(2+)</name>
        <dbReference type="ChEBI" id="CHEBI:29105"/>
    </cofactor>
</comment>
<gene>
    <name evidence="10" type="ORF">GCM10009843_26460</name>
</gene>
<dbReference type="InterPro" id="IPR027268">
    <property type="entry name" value="Peptidase_M4/M1_CTD_sf"/>
</dbReference>
<dbReference type="PRINTS" id="PR00730">
    <property type="entry name" value="THERMOLYSIN"/>
</dbReference>
<dbReference type="PANTHER" id="PTHR43579">
    <property type="match status" value="1"/>
</dbReference>
<keyword evidence="11" id="KW-1185">Reference proteome</keyword>
<keyword evidence="5 7" id="KW-0862">Zinc</keyword>
<dbReference type="InterPro" id="IPR013856">
    <property type="entry name" value="Peptidase_M4_domain"/>
</dbReference>
<dbReference type="CDD" id="cd09597">
    <property type="entry name" value="M4_TLP"/>
    <property type="match status" value="1"/>
</dbReference>
<evidence type="ECO:0000313" key="10">
    <source>
        <dbReference type="EMBL" id="GAA2127245.1"/>
    </source>
</evidence>
<dbReference type="SUPFAM" id="SSF55486">
    <property type="entry name" value="Metalloproteases ('zincins'), catalytic domain"/>
    <property type="match status" value="1"/>
</dbReference>
<evidence type="ECO:0000256" key="3">
    <source>
        <dbReference type="ARBA" id="ARBA00022723"/>
    </source>
</evidence>
<evidence type="ECO:0000256" key="2">
    <source>
        <dbReference type="ARBA" id="ARBA00022670"/>
    </source>
</evidence>
<comment type="subcellular location">
    <subcellularLocation>
        <location evidence="7">Secreted</location>
    </subcellularLocation>
</comment>
<comment type="function">
    <text evidence="7">Extracellular zinc metalloprotease.</text>
</comment>
<protein>
    <recommendedName>
        <fullName evidence="7">Neutral metalloproteinase</fullName>
        <ecNumber evidence="7">3.4.24.-</ecNumber>
    </recommendedName>
</protein>
<evidence type="ECO:0000259" key="9">
    <source>
        <dbReference type="Pfam" id="PF02868"/>
    </source>
</evidence>
<organism evidence="10 11">
    <name type="scientific">Nocardioides bigeumensis</name>
    <dbReference type="NCBI Taxonomy" id="433657"/>
    <lineage>
        <taxon>Bacteria</taxon>
        <taxon>Bacillati</taxon>
        <taxon>Actinomycetota</taxon>
        <taxon>Actinomycetes</taxon>
        <taxon>Propionibacteriales</taxon>
        <taxon>Nocardioidaceae</taxon>
        <taxon>Nocardioides</taxon>
    </lineage>
</organism>
<dbReference type="RefSeq" id="WP_344304231.1">
    <property type="nucleotide sequence ID" value="NZ_BAAAQQ010000012.1"/>
</dbReference>
<keyword evidence="4 7" id="KW-0378">Hydrolase</keyword>
<evidence type="ECO:0000256" key="1">
    <source>
        <dbReference type="ARBA" id="ARBA00009388"/>
    </source>
</evidence>
<evidence type="ECO:0000256" key="6">
    <source>
        <dbReference type="ARBA" id="ARBA00023049"/>
    </source>
</evidence>
<keyword evidence="3" id="KW-0479">Metal-binding</keyword>
<proteinExistence type="inferred from homology"/>
<sequence>MASRDTSARAATCGFVPPYLLRHLAASDPGCARTLELDHRLRDARAGRLPRTPGPTQAGAAAEAWVVFSADNRETLPGHRVRSSEEPTSGDVAVDEAAAGLEASLALAADLGRASYDGGGGTVRATVHYGRSYVNAFWNGDQLVFGDGDGRVFERFTKSVDVLAHEFAHAVTEFTAGLVYRDQPGALNESVSDVFAVCLKQRLLGQTASQGDWLIGAELFRPGVRARALRDMAAPGTAYDDPELGRDPQVGHLDDYVVTQDDNGGVHLNSGIPNRAFHLAATAIGGTSWEGAGRVWWQALTEGAVRASTGFGGFAAATMAAAGAHADAVRSAWAAVGVEPGRAVVHAPASSVEADPAALVVRRSGGFLGRTEEARCDLTRDDPVAIEALDLMGRVDLSGTGDASPLPDSYVYTFELPGRPPVTVPEQQLSPELARLAALVLGR</sequence>
<accession>A0ABP5K542</accession>
<evidence type="ECO:0000256" key="4">
    <source>
        <dbReference type="ARBA" id="ARBA00022801"/>
    </source>
</evidence>
<reference evidence="11" key="1">
    <citation type="journal article" date="2019" name="Int. J. Syst. Evol. Microbiol.">
        <title>The Global Catalogue of Microorganisms (GCM) 10K type strain sequencing project: providing services to taxonomists for standard genome sequencing and annotation.</title>
        <authorList>
            <consortium name="The Broad Institute Genomics Platform"/>
            <consortium name="The Broad Institute Genome Sequencing Center for Infectious Disease"/>
            <person name="Wu L."/>
            <person name="Ma J."/>
        </authorList>
    </citation>
    <scope>NUCLEOTIDE SEQUENCE [LARGE SCALE GENOMIC DNA]</scope>
    <source>
        <strain evidence="11">JCM 16021</strain>
    </source>
</reference>
<comment type="similarity">
    <text evidence="1 7">Belongs to the peptidase M4 family.</text>
</comment>
<dbReference type="Proteomes" id="UP001500575">
    <property type="component" value="Unassembled WGS sequence"/>
</dbReference>